<dbReference type="KEGG" id="psty:BFS30_03615"/>
<dbReference type="OrthoDB" id="608091at2"/>
<dbReference type="InterPro" id="IPR012944">
    <property type="entry name" value="SusD_RagB_dom"/>
</dbReference>
<dbReference type="PROSITE" id="PS51257">
    <property type="entry name" value="PROKAR_LIPOPROTEIN"/>
    <property type="match status" value="1"/>
</dbReference>
<feature type="signal peptide" evidence="6">
    <location>
        <begin position="1"/>
        <end position="22"/>
    </location>
</feature>
<keyword evidence="5" id="KW-0998">Cell outer membrane</keyword>
<evidence type="ECO:0000313" key="9">
    <source>
        <dbReference type="EMBL" id="AOM76324.1"/>
    </source>
</evidence>
<dbReference type="InterPro" id="IPR011990">
    <property type="entry name" value="TPR-like_helical_dom_sf"/>
</dbReference>
<evidence type="ECO:0000256" key="6">
    <source>
        <dbReference type="SAM" id="SignalP"/>
    </source>
</evidence>
<protein>
    <submittedName>
        <fullName evidence="9">Starch-binding protein</fullName>
    </submittedName>
</protein>
<feature type="domain" description="SusD-like N-terminal" evidence="8">
    <location>
        <begin position="113"/>
        <end position="209"/>
    </location>
</feature>
<evidence type="ECO:0000313" key="10">
    <source>
        <dbReference type="Proteomes" id="UP000094313"/>
    </source>
</evidence>
<reference evidence="9 10" key="1">
    <citation type="submission" date="2016-08" db="EMBL/GenBank/DDBJ databases">
        <authorList>
            <person name="Seilhamer J.J."/>
        </authorList>
    </citation>
    <scope>NUCLEOTIDE SEQUENCE [LARGE SCALE GENOMIC DNA]</scope>
    <source>
        <strain evidence="9 10">DX4</strain>
    </source>
</reference>
<dbReference type="EMBL" id="CP017141">
    <property type="protein sequence ID" value="AOM76324.1"/>
    <property type="molecule type" value="Genomic_DNA"/>
</dbReference>
<evidence type="ECO:0000256" key="1">
    <source>
        <dbReference type="ARBA" id="ARBA00004442"/>
    </source>
</evidence>
<gene>
    <name evidence="9" type="ORF">BFS30_03615</name>
</gene>
<proteinExistence type="inferred from homology"/>
<evidence type="ECO:0000256" key="5">
    <source>
        <dbReference type="ARBA" id="ARBA00023237"/>
    </source>
</evidence>
<dbReference type="InterPro" id="IPR033985">
    <property type="entry name" value="SusD-like_N"/>
</dbReference>
<dbReference type="Pfam" id="PF07980">
    <property type="entry name" value="SusD_RagB"/>
    <property type="match status" value="1"/>
</dbReference>
<keyword evidence="10" id="KW-1185">Reference proteome</keyword>
<evidence type="ECO:0000259" key="7">
    <source>
        <dbReference type="Pfam" id="PF07980"/>
    </source>
</evidence>
<comment type="subcellular location">
    <subcellularLocation>
        <location evidence="1">Cell outer membrane</location>
    </subcellularLocation>
</comment>
<dbReference type="AlphaFoldDB" id="A0A1D7QCL2"/>
<dbReference type="Pfam" id="PF14322">
    <property type="entry name" value="SusD-like_3"/>
    <property type="match status" value="1"/>
</dbReference>
<dbReference type="SUPFAM" id="SSF48452">
    <property type="entry name" value="TPR-like"/>
    <property type="match status" value="1"/>
</dbReference>
<dbReference type="Gene3D" id="1.25.40.390">
    <property type="match status" value="1"/>
</dbReference>
<name>A0A1D7QCL2_9SPHI</name>
<keyword evidence="3 6" id="KW-0732">Signal</keyword>
<organism evidence="9 10">
    <name type="scientific">Pedobacter steynii</name>
    <dbReference type="NCBI Taxonomy" id="430522"/>
    <lineage>
        <taxon>Bacteria</taxon>
        <taxon>Pseudomonadati</taxon>
        <taxon>Bacteroidota</taxon>
        <taxon>Sphingobacteriia</taxon>
        <taxon>Sphingobacteriales</taxon>
        <taxon>Sphingobacteriaceae</taxon>
        <taxon>Pedobacter</taxon>
    </lineage>
</organism>
<sequence length="645" mass="73443">MKKYINIFATALILLFAASSCKKYLDVVPDNIGTIDYAFRMRSEAEKYLFTCYNNLPQFGDVYSDPGFFTGDEFAAQYPSSIYFDIGLYRIARGEQNIVSPIGNYWDGARGGKAYYQAIRECNLFLENVDKVPDLSDVEKRRWVAEVKLLKAYYHFFLFRMYGPIPVIRKNLPVSAPIDEVRIPRMPVDSVVNYVVSLIDEASPDLPPQIMNEASELGRLTRPIALSIKAQVLITAASPLFNGNTGYANFKDKTGVQLFNPAYSLEKWKKASDACKAAIDAAEAVGSKLHYYIPESGEKVSDSTKVTMNIRSAISEKWNSETIWGASNSYAGGVQALSQARITSSDPSNVPTPPADNESIRSILSPPIHIAEMFYSNNGVPIEEDVNYDYANRLTRLRTVTDKDRFYLKKDYETIQLNFDREPRFYADLGFDGGIWYGQGLYDDSKTWFLQAKAGQFGARLGASLFSVTGYWPKKLVNYRNDFGSNSQGYNVIGYPWPAIRLSEMYLLYAEALNELNGPGQETYKWIDLVRKRAGLKGVVESWANFSKNPAKPNTKDGFREIIQREQMIELVFEGKRFWSIKRWKKAEEYLNMPIRGWDLEQEEAVNYYRIRQIVAPVFTPKDYLWPLSENSIVVNPKLVQNPGW</sequence>
<evidence type="ECO:0000259" key="8">
    <source>
        <dbReference type="Pfam" id="PF14322"/>
    </source>
</evidence>
<feature type="domain" description="RagB/SusD" evidence="7">
    <location>
        <begin position="321"/>
        <end position="645"/>
    </location>
</feature>
<dbReference type="RefSeq" id="WP_069378020.1">
    <property type="nucleotide sequence ID" value="NZ_CP017141.1"/>
</dbReference>
<comment type="similarity">
    <text evidence="2">Belongs to the SusD family.</text>
</comment>
<feature type="chain" id="PRO_5009098346" evidence="6">
    <location>
        <begin position="23"/>
        <end position="645"/>
    </location>
</feature>
<evidence type="ECO:0000256" key="2">
    <source>
        <dbReference type="ARBA" id="ARBA00006275"/>
    </source>
</evidence>
<dbReference type="GO" id="GO:0009279">
    <property type="term" value="C:cell outer membrane"/>
    <property type="evidence" value="ECO:0007669"/>
    <property type="project" value="UniProtKB-SubCell"/>
</dbReference>
<evidence type="ECO:0000256" key="3">
    <source>
        <dbReference type="ARBA" id="ARBA00022729"/>
    </source>
</evidence>
<evidence type="ECO:0000256" key="4">
    <source>
        <dbReference type="ARBA" id="ARBA00023136"/>
    </source>
</evidence>
<accession>A0A1D7QCL2</accession>
<dbReference type="Proteomes" id="UP000094313">
    <property type="component" value="Chromosome"/>
</dbReference>
<keyword evidence="4" id="KW-0472">Membrane</keyword>